<reference evidence="1" key="1">
    <citation type="submission" date="2022-07" db="EMBL/GenBank/DDBJ databases">
        <authorList>
            <person name="Trinca V."/>
            <person name="Uliana J.V.C."/>
            <person name="Torres T.T."/>
            <person name="Ward R.J."/>
            <person name="Monesi N."/>
        </authorList>
    </citation>
    <scope>NUCLEOTIDE SEQUENCE</scope>
    <source>
        <strain evidence="1">HSMRA1968</strain>
        <tissue evidence="1">Whole embryos</tissue>
    </source>
</reference>
<evidence type="ECO:0000313" key="2">
    <source>
        <dbReference type="Proteomes" id="UP001151699"/>
    </source>
</evidence>
<accession>A0A9Q0S6L6</accession>
<gene>
    <name evidence="1" type="ORF">Bhyg_02539</name>
</gene>
<name>A0A9Q0S6L6_9DIPT</name>
<proteinExistence type="predicted"/>
<dbReference type="Proteomes" id="UP001151699">
    <property type="component" value="Chromosome A"/>
</dbReference>
<evidence type="ECO:0000313" key="1">
    <source>
        <dbReference type="EMBL" id="KAJ6647317.1"/>
    </source>
</evidence>
<comment type="caution">
    <text evidence="1">The sequence shown here is derived from an EMBL/GenBank/DDBJ whole genome shotgun (WGS) entry which is preliminary data.</text>
</comment>
<keyword evidence="2" id="KW-1185">Reference proteome</keyword>
<dbReference type="AlphaFoldDB" id="A0A9Q0S6L6"/>
<dbReference type="EMBL" id="WJQU01000001">
    <property type="protein sequence ID" value="KAJ6647317.1"/>
    <property type="molecule type" value="Genomic_DNA"/>
</dbReference>
<organism evidence="1 2">
    <name type="scientific">Pseudolycoriella hygida</name>
    <dbReference type="NCBI Taxonomy" id="35572"/>
    <lineage>
        <taxon>Eukaryota</taxon>
        <taxon>Metazoa</taxon>
        <taxon>Ecdysozoa</taxon>
        <taxon>Arthropoda</taxon>
        <taxon>Hexapoda</taxon>
        <taxon>Insecta</taxon>
        <taxon>Pterygota</taxon>
        <taxon>Neoptera</taxon>
        <taxon>Endopterygota</taxon>
        <taxon>Diptera</taxon>
        <taxon>Nematocera</taxon>
        <taxon>Sciaroidea</taxon>
        <taxon>Sciaridae</taxon>
        <taxon>Pseudolycoriella</taxon>
    </lineage>
</organism>
<sequence length="59" mass="7201">MKGRLRASNAEVSKWERFYTERYYERLFEDASNPKRTWQKIGRKKKSSNITVINYEDKP</sequence>
<protein>
    <submittedName>
        <fullName evidence="1">Uncharacterized protein</fullName>
    </submittedName>
</protein>